<accession>A0A6A4QC09</accession>
<gene>
    <name evidence="1" type="ORF">Lalb_Chr07g0194301</name>
</gene>
<sequence length="86" mass="9937">MLAPLFLLNLRPWSSTSMDQSLVLLHIPQKSTQDLQNKHRLHNRLFIGNILVLLHQSVAAAELWHRSSKLIHIKLSHKYTMKFACG</sequence>
<evidence type="ECO:0000313" key="2">
    <source>
        <dbReference type="Proteomes" id="UP000447434"/>
    </source>
</evidence>
<reference evidence="2" key="1">
    <citation type="journal article" date="2020" name="Nat. Commun.">
        <title>Genome sequence of the cluster root forming white lupin.</title>
        <authorList>
            <person name="Hufnagel B."/>
            <person name="Marques A."/>
            <person name="Soriano A."/>
            <person name="Marques L."/>
            <person name="Divol F."/>
            <person name="Doumas P."/>
            <person name="Sallet E."/>
            <person name="Mancinotti D."/>
            <person name="Carrere S."/>
            <person name="Marande W."/>
            <person name="Arribat S."/>
            <person name="Keller J."/>
            <person name="Huneau C."/>
            <person name="Blein T."/>
            <person name="Aime D."/>
            <person name="Laguerre M."/>
            <person name="Taylor J."/>
            <person name="Schubert V."/>
            <person name="Nelson M."/>
            <person name="Geu-Flores F."/>
            <person name="Crespi M."/>
            <person name="Gallardo-Guerrero K."/>
            <person name="Delaux P.-M."/>
            <person name="Salse J."/>
            <person name="Berges H."/>
            <person name="Guyot R."/>
            <person name="Gouzy J."/>
            <person name="Peret B."/>
        </authorList>
    </citation>
    <scope>NUCLEOTIDE SEQUENCE [LARGE SCALE GENOMIC DNA]</scope>
    <source>
        <strain evidence="2">cv. Amiga</strain>
    </source>
</reference>
<evidence type="ECO:0000313" key="1">
    <source>
        <dbReference type="EMBL" id="KAE9611119.1"/>
    </source>
</evidence>
<comment type="caution">
    <text evidence="1">The sequence shown here is derived from an EMBL/GenBank/DDBJ whole genome shotgun (WGS) entry which is preliminary data.</text>
</comment>
<organism evidence="1 2">
    <name type="scientific">Lupinus albus</name>
    <name type="common">White lupine</name>
    <name type="synonym">Lupinus termis</name>
    <dbReference type="NCBI Taxonomy" id="3870"/>
    <lineage>
        <taxon>Eukaryota</taxon>
        <taxon>Viridiplantae</taxon>
        <taxon>Streptophyta</taxon>
        <taxon>Embryophyta</taxon>
        <taxon>Tracheophyta</taxon>
        <taxon>Spermatophyta</taxon>
        <taxon>Magnoliopsida</taxon>
        <taxon>eudicotyledons</taxon>
        <taxon>Gunneridae</taxon>
        <taxon>Pentapetalae</taxon>
        <taxon>rosids</taxon>
        <taxon>fabids</taxon>
        <taxon>Fabales</taxon>
        <taxon>Fabaceae</taxon>
        <taxon>Papilionoideae</taxon>
        <taxon>50 kb inversion clade</taxon>
        <taxon>genistoids sensu lato</taxon>
        <taxon>core genistoids</taxon>
        <taxon>Genisteae</taxon>
        <taxon>Lupinus</taxon>
    </lineage>
</organism>
<dbReference type="AlphaFoldDB" id="A0A6A4QC09"/>
<dbReference type="EMBL" id="WOCE01000007">
    <property type="protein sequence ID" value="KAE9611119.1"/>
    <property type="molecule type" value="Genomic_DNA"/>
</dbReference>
<keyword evidence="2" id="KW-1185">Reference proteome</keyword>
<protein>
    <submittedName>
        <fullName evidence="1">Uncharacterized protein</fullName>
    </submittedName>
</protein>
<name>A0A6A4QC09_LUPAL</name>
<dbReference type="Proteomes" id="UP000447434">
    <property type="component" value="Chromosome 7"/>
</dbReference>
<proteinExistence type="predicted"/>